<protein>
    <submittedName>
        <fullName evidence="1">Uncharacterized protein</fullName>
    </submittedName>
</protein>
<dbReference type="Proteomes" id="UP000009222">
    <property type="component" value="Chromosome"/>
</dbReference>
<dbReference type="STRING" id="545695.TREAZ_3305"/>
<reference evidence="1 2" key="2">
    <citation type="journal article" date="2011" name="ISME J.">
        <title>RNA-seq reveals cooperative metabolic interactions between two termite-gut spirochete species in co-culture.</title>
        <authorList>
            <person name="Rosenthal A.Z."/>
            <person name="Matson E.G."/>
            <person name="Eldar A."/>
            <person name="Leadbetter J.R."/>
        </authorList>
    </citation>
    <scope>NUCLEOTIDE SEQUENCE [LARGE SCALE GENOMIC DNA]</scope>
    <source>
        <strain evidence="2">ATCC BAA-888 / DSM 13862 / ZAS-9</strain>
    </source>
</reference>
<proteinExistence type="predicted"/>
<dbReference type="AlphaFoldDB" id="F5Y8L1"/>
<dbReference type="KEGG" id="taz:TREAZ_3305"/>
<organism evidence="1 2">
    <name type="scientific">Leadbettera azotonutricia (strain ATCC BAA-888 / DSM 13862 / ZAS-9)</name>
    <name type="common">Treponema azotonutricium</name>
    <dbReference type="NCBI Taxonomy" id="545695"/>
    <lineage>
        <taxon>Bacteria</taxon>
        <taxon>Pseudomonadati</taxon>
        <taxon>Spirochaetota</taxon>
        <taxon>Spirochaetia</taxon>
        <taxon>Spirochaetales</taxon>
        <taxon>Breznakiellaceae</taxon>
        <taxon>Leadbettera</taxon>
    </lineage>
</organism>
<evidence type="ECO:0000313" key="2">
    <source>
        <dbReference type="Proteomes" id="UP000009222"/>
    </source>
</evidence>
<dbReference type="HOGENOM" id="CLU_993722_0_0_12"/>
<evidence type="ECO:0000313" key="1">
    <source>
        <dbReference type="EMBL" id="AEF82493.1"/>
    </source>
</evidence>
<keyword evidence="2" id="KW-1185">Reference proteome</keyword>
<reference evidence="2" key="1">
    <citation type="submission" date="2009-12" db="EMBL/GenBank/DDBJ databases">
        <title>Complete sequence of Treponema azotonutricium strain ZAS-9.</title>
        <authorList>
            <person name="Tetu S.G."/>
            <person name="Matson E."/>
            <person name="Ren Q."/>
            <person name="Seshadri R."/>
            <person name="Elbourne L."/>
            <person name="Hassan K.A."/>
            <person name="Durkin A."/>
            <person name="Radune D."/>
            <person name="Mohamoud Y."/>
            <person name="Shay R."/>
            <person name="Jin S."/>
            <person name="Zhang X."/>
            <person name="Lucey K."/>
            <person name="Ballor N.R."/>
            <person name="Ottesen E."/>
            <person name="Rosenthal R."/>
            <person name="Allen A."/>
            <person name="Leadbetter J.R."/>
            <person name="Paulsen I.T."/>
        </authorList>
    </citation>
    <scope>NUCLEOTIDE SEQUENCE [LARGE SCALE GENOMIC DNA]</scope>
    <source>
        <strain evidence="2">ATCC BAA-888 / DSM 13862 / ZAS-9</strain>
    </source>
</reference>
<sequence length="280" mass="29574">MSILGDWDSGMMQAKITKTEFTMSMEGQIVMQAAYKVRDNALVLATDGETQEMGFRLEGGNLLLDMSGEVMTFYPLGKAPSAEAMADAAFQQGEIGQAWNAAELVAADAKGGDAGLGAGSFAAGADVAAASFNGLGVTYPSAAEPINLGDTAMITNGIELSLEKGAGYLGEARFTFAAAAGPFESFLDDHKLEREFWSVYSPDDSGFGIYRTTWQGHPAFVASSDTKESYGNFAKVLLVADTEDGNVLKVQLLGRGPKAQEVLADKTMLAIFNSLKLEGK</sequence>
<name>F5Y8L1_LEAAZ</name>
<accession>F5Y8L1</accession>
<dbReference type="EMBL" id="CP001841">
    <property type="protein sequence ID" value="AEF82493.1"/>
    <property type="molecule type" value="Genomic_DNA"/>
</dbReference>
<gene>
    <name evidence="1" type="ordered locus">TREAZ_3305</name>
</gene>
<dbReference type="InParanoid" id="F5Y8L1"/>